<evidence type="ECO:0000256" key="8">
    <source>
        <dbReference type="ARBA" id="ARBA00023136"/>
    </source>
</evidence>
<evidence type="ECO:0000256" key="4">
    <source>
        <dbReference type="ARBA" id="ARBA00022475"/>
    </source>
</evidence>
<dbReference type="GO" id="GO:0006847">
    <property type="term" value="P:plasma membrane acetate transport"/>
    <property type="evidence" value="ECO:0007669"/>
    <property type="project" value="TreeGrafter"/>
</dbReference>
<evidence type="ECO:0000256" key="3">
    <source>
        <dbReference type="ARBA" id="ARBA00022448"/>
    </source>
</evidence>
<keyword evidence="8 10" id="KW-0472">Membrane</keyword>
<feature type="transmembrane region" description="Helical" evidence="10">
    <location>
        <begin position="131"/>
        <end position="159"/>
    </location>
</feature>
<feature type="transmembrane region" description="Helical" evidence="10">
    <location>
        <begin position="390"/>
        <end position="411"/>
    </location>
</feature>
<keyword evidence="4" id="KW-1003">Cell membrane</keyword>
<feature type="transmembrane region" description="Helical" evidence="10">
    <location>
        <begin position="490"/>
        <end position="508"/>
    </location>
</feature>
<dbReference type="GO" id="GO:0015123">
    <property type="term" value="F:acetate transmembrane transporter activity"/>
    <property type="evidence" value="ECO:0007669"/>
    <property type="project" value="TreeGrafter"/>
</dbReference>
<evidence type="ECO:0000313" key="11">
    <source>
        <dbReference type="EMBL" id="XDQ47916.1"/>
    </source>
</evidence>
<evidence type="ECO:0000256" key="7">
    <source>
        <dbReference type="ARBA" id="ARBA00022989"/>
    </source>
</evidence>
<dbReference type="GO" id="GO:0015293">
    <property type="term" value="F:symporter activity"/>
    <property type="evidence" value="ECO:0007669"/>
    <property type="project" value="UniProtKB-KW"/>
</dbReference>
<dbReference type="InterPro" id="IPR001734">
    <property type="entry name" value="Na/solute_symporter"/>
</dbReference>
<evidence type="ECO:0000256" key="5">
    <source>
        <dbReference type="ARBA" id="ARBA00022692"/>
    </source>
</evidence>
<protein>
    <submittedName>
        <fullName evidence="11">Cation acetate symporter</fullName>
    </submittedName>
</protein>
<feature type="transmembrane region" description="Helical" evidence="10">
    <location>
        <begin position="255"/>
        <end position="277"/>
    </location>
</feature>
<feature type="transmembrane region" description="Helical" evidence="10">
    <location>
        <begin position="417"/>
        <end position="438"/>
    </location>
</feature>
<reference evidence="11" key="1">
    <citation type="submission" date="2024-07" db="EMBL/GenBank/DDBJ databases">
        <authorList>
            <person name="Yu S.T."/>
        </authorList>
    </citation>
    <scope>NUCLEOTIDE SEQUENCE</scope>
    <source>
        <strain evidence="11">R39</strain>
    </source>
</reference>
<dbReference type="InterPro" id="IPR050277">
    <property type="entry name" value="Sodium:Solute_Symporter"/>
</dbReference>
<feature type="transmembrane region" description="Helical" evidence="10">
    <location>
        <begin position="196"/>
        <end position="214"/>
    </location>
</feature>
<evidence type="ECO:0000256" key="1">
    <source>
        <dbReference type="ARBA" id="ARBA00004651"/>
    </source>
</evidence>
<dbReference type="CDD" id="cd11480">
    <property type="entry name" value="SLC5sbd_u4"/>
    <property type="match status" value="1"/>
</dbReference>
<comment type="subcellular location">
    <subcellularLocation>
        <location evidence="1">Cell membrane</location>
        <topology evidence="1">Multi-pass membrane protein</topology>
    </subcellularLocation>
</comment>
<dbReference type="Gene3D" id="1.20.1730.10">
    <property type="entry name" value="Sodium/glucose cotransporter"/>
    <property type="match status" value="1"/>
</dbReference>
<feature type="transmembrane region" description="Helical" evidence="10">
    <location>
        <begin position="450"/>
        <end position="470"/>
    </location>
</feature>
<keyword evidence="6" id="KW-0769">Symport</keyword>
<feature type="transmembrane region" description="Helical" evidence="10">
    <location>
        <begin position="341"/>
        <end position="369"/>
    </location>
</feature>
<evidence type="ECO:0000256" key="6">
    <source>
        <dbReference type="ARBA" id="ARBA00022847"/>
    </source>
</evidence>
<evidence type="ECO:0000256" key="10">
    <source>
        <dbReference type="SAM" id="Phobius"/>
    </source>
</evidence>
<accession>A0AB39R0J7</accession>
<feature type="transmembrane region" description="Helical" evidence="10">
    <location>
        <begin position="165"/>
        <end position="184"/>
    </location>
</feature>
<feature type="transmembrane region" description="Helical" evidence="10">
    <location>
        <begin position="289"/>
        <end position="314"/>
    </location>
</feature>
<dbReference type="PANTHER" id="PTHR48086">
    <property type="entry name" value="SODIUM/PROLINE SYMPORTER-RELATED"/>
    <property type="match status" value="1"/>
</dbReference>
<keyword evidence="3" id="KW-0813">Transport</keyword>
<feature type="transmembrane region" description="Helical" evidence="10">
    <location>
        <begin position="13"/>
        <end position="33"/>
    </location>
</feature>
<feature type="transmembrane region" description="Helical" evidence="10">
    <location>
        <begin position="84"/>
        <end position="103"/>
    </location>
</feature>
<gene>
    <name evidence="11" type="ORF">AB5J52_39765</name>
</gene>
<dbReference type="InterPro" id="IPR038377">
    <property type="entry name" value="Na/Glc_symporter_sf"/>
</dbReference>
<proteinExistence type="inferred from homology"/>
<comment type="similarity">
    <text evidence="2 9">Belongs to the sodium:solute symporter (SSF) (TC 2.A.21) family.</text>
</comment>
<dbReference type="PROSITE" id="PS50283">
    <property type="entry name" value="NA_SOLUT_SYMP_3"/>
    <property type="match status" value="1"/>
</dbReference>
<dbReference type="EMBL" id="CP163441">
    <property type="protein sequence ID" value="XDQ47916.1"/>
    <property type="molecule type" value="Genomic_DNA"/>
</dbReference>
<organism evidence="11">
    <name type="scientific">Streptomyces sp. R39</name>
    <dbReference type="NCBI Taxonomy" id="3238631"/>
    <lineage>
        <taxon>Bacteria</taxon>
        <taxon>Bacillati</taxon>
        <taxon>Actinomycetota</taxon>
        <taxon>Actinomycetes</taxon>
        <taxon>Kitasatosporales</taxon>
        <taxon>Streptomycetaceae</taxon>
        <taxon>Streptomyces</taxon>
    </lineage>
</organism>
<dbReference type="Pfam" id="PF00474">
    <property type="entry name" value="SSF"/>
    <property type="match status" value="1"/>
</dbReference>
<evidence type="ECO:0000256" key="9">
    <source>
        <dbReference type="RuleBase" id="RU362091"/>
    </source>
</evidence>
<keyword evidence="7 10" id="KW-1133">Transmembrane helix</keyword>
<dbReference type="RefSeq" id="WP_369226767.1">
    <property type="nucleotide sequence ID" value="NZ_CP163441.1"/>
</dbReference>
<name>A0AB39R0J7_9ACTN</name>
<evidence type="ECO:0000256" key="2">
    <source>
        <dbReference type="ARBA" id="ARBA00006434"/>
    </source>
</evidence>
<dbReference type="AlphaFoldDB" id="A0AB39R0J7"/>
<dbReference type="GO" id="GO:0005886">
    <property type="term" value="C:plasma membrane"/>
    <property type="evidence" value="ECO:0007669"/>
    <property type="project" value="UniProtKB-SubCell"/>
</dbReference>
<dbReference type="PANTHER" id="PTHR48086:SF6">
    <property type="entry name" value="CATION_ACETATE SYMPORTER ACTP"/>
    <property type="match status" value="1"/>
</dbReference>
<keyword evidence="5 10" id="KW-0812">Transmembrane</keyword>
<sequence>MTTAWGVIPLNQVGLPLVLFLVFLVVTMFTAIINSPHRDEVNEFYLGSRTLSPLRYGMAMCGDYLSAATLLGSTGLVCLTGYDGLLYLVGTAIGWIMVLLLIAEPLRNTGLFTLGDTVALRMRDRQRPVRLAIGVCALVVSVLYLVAQLSASVALLTQFTGMPGGAVRALCVIIIGCLVVFYVAVGGMPSTTFIQVAKTALLVVVTVVAVLLVLRRFSWSGDDLLGAAAANSGHGDAYLRPGLRFGVSTTSKLDFLSLALSMALGVGGLPHIVMRLLSPGSARQLRTAVLWTVGLVGAVCLALGILGLGAAAVVGTDTVRAADSTGNSAVLLLAQSVGGTLLVAAFSCLVFATILSVAAGVTLAAATALAHDVFAHGIRKGRVEDRQEVAVARLSAGAVGALGIFIALLAWDWNAASLAFLAFAIAASSLVPTIVYTLFWPRFNAGGALLGLYGGLGCSVLLVAFSPLVSSTPTSLLPSADFAWFPLQNPGIVAIPVGFLLGWLGTVLSPRTADVATYHEFEERCLASAE</sequence>